<protein>
    <submittedName>
        <fullName evidence="1">Uncharacterized protein</fullName>
    </submittedName>
</protein>
<keyword evidence="2" id="KW-1185">Reference proteome</keyword>
<reference evidence="1" key="1">
    <citation type="submission" date="2015-04" db="UniProtKB">
        <authorList>
            <consortium name="EnsemblPlants"/>
        </authorList>
    </citation>
    <scope>IDENTIFICATION</scope>
</reference>
<dbReference type="EnsemblPlants" id="OGLUM08G02960.1">
    <property type="protein sequence ID" value="OGLUM08G02960.1"/>
    <property type="gene ID" value="OGLUM08G02960"/>
</dbReference>
<evidence type="ECO:0000313" key="2">
    <source>
        <dbReference type="Proteomes" id="UP000026961"/>
    </source>
</evidence>
<organism evidence="1">
    <name type="scientific">Oryza glumipatula</name>
    <dbReference type="NCBI Taxonomy" id="40148"/>
    <lineage>
        <taxon>Eukaryota</taxon>
        <taxon>Viridiplantae</taxon>
        <taxon>Streptophyta</taxon>
        <taxon>Embryophyta</taxon>
        <taxon>Tracheophyta</taxon>
        <taxon>Spermatophyta</taxon>
        <taxon>Magnoliopsida</taxon>
        <taxon>Liliopsida</taxon>
        <taxon>Poales</taxon>
        <taxon>Poaceae</taxon>
        <taxon>BOP clade</taxon>
        <taxon>Oryzoideae</taxon>
        <taxon>Oryzeae</taxon>
        <taxon>Oryzinae</taxon>
        <taxon>Oryza</taxon>
    </lineage>
</organism>
<name>A0A0E0AQT2_9ORYZ</name>
<dbReference type="AlphaFoldDB" id="A0A0E0AQT2"/>
<reference evidence="1" key="2">
    <citation type="submission" date="2018-05" db="EMBL/GenBank/DDBJ databases">
        <title>OgluRS3 (Oryza glumaepatula Reference Sequence Version 3).</title>
        <authorList>
            <person name="Zhang J."/>
            <person name="Kudrna D."/>
            <person name="Lee S."/>
            <person name="Talag J."/>
            <person name="Welchert J."/>
            <person name="Wing R.A."/>
        </authorList>
    </citation>
    <scope>NUCLEOTIDE SEQUENCE [LARGE SCALE GENOMIC DNA]</scope>
</reference>
<proteinExistence type="predicted"/>
<evidence type="ECO:0000313" key="1">
    <source>
        <dbReference type="EnsemblPlants" id="OGLUM08G02960.1"/>
    </source>
</evidence>
<sequence>MLQESDPTPVTVVELDFATSVQKEGNFSHWSRKKKGERMDSSSRYAVVKRLLLLPAISISGLANNRCIM</sequence>
<dbReference type="Proteomes" id="UP000026961">
    <property type="component" value="Chromosome 8"/>
</dbReference>
<dbReference type="HOGENOM" id="CLU_2779984_0_0_1"/>
<dbReference type="Gramene" id="OGLUM08G02960.1">
    <property type="protein sequence ID" value="OGLUM08G02960.1"/>
    <property type="gene ID" value="OGLUM08G02960"/>
</dbReference>
<accession>A0A0E0AQT2</accession>